<organism evidence="1 2">
    <name type="scientific">Saccharopolyspora hordei</name>
    <dbReference type="NCBI Taxonomy" id="1838"/>
    <lineage>
        <taxon>Bacteria</taxon>
        <taxon>Bacillati</taxon>
        <taxon>Actinomycetota</taxon>
        <taxon>Actinomycetes</taxon>
        <taxon>Pseudonocardiales</taxon>
        <taxon>Pseudonocardiaceae</taxon>
        <taxon>Saccharopolyspora</taxon>
    </lineage>
</organism>
<comment type="caution">
    <text evidence="1">The sequence shown here is derived from an EMBL/GenBank/DDBJ whole genome shotgun (WGS) entry which is preliminary data.</text>
</comment>
<dbReference type="AlphaFoldDB" id="A0A853ARS4"/>
<sequence>MVLLRRRPLAASYLRAAPSWLRAVGFTYPVLAPPPDWPGDKPRFNAVEAVPEHPELPKLIVRVGDEHEFIASTQDAFVAKAREVGASLEVIEIPHAAHGFEGHGADPEARAAVDRAVSWFVRVLGR</sequence>
<dbReference type="InterPro" id="IPR029058">
    <property type="entry name" value="AB_hydrolase_fold"/>
</dbReference>
<gene>
    <name evidence="1" type="ORF">HNR68_002881</name>
</gene>
<accession>A0A853ARS4</accession>
<evidence type="ECO:0000313" key="1">
    <source>
        <dbReference type="EMBL" id="NYI84251.1"/>
    </source>
</evidence>
<keyword evidence="2" id="KW-1185">Reference proteome</keyword>
<proteinExistence type="predicted"/>
<evidence type="ECO:0000313" key="2">
    <source>
        <dbReference type="Proteomes" id="UP000587002"/>
    </source>
</evidence>
<dbReference type="SUPFAM" id="SSF53474">
    <property type="entry name" value="alpha/beta-Hydrolases"/>
    <property type="match status" value="1"/>
</dbReference>
<dbReference type="RefSeq" id="WP_179721252.1">
    <property type="nucleotide sequence ID" value="NZ_BAABFH010000001.1"/>
</dbReference>
<dbReference type="Proteomes" id="UP000587002">
    <property type="component" value="Unassembled WGS sequence"/>
</dbReference>
<protein>
    <submittedName>
        <fullName evidence="1">Acetyl esterase/lipase</fullName>
    </submittedName>
</protein>
<reference evidence="1 2" key="1">
    <citation type="submission" date="2020-07" db="EMBL/GenBank/DDBJ databases">
        <title>Sequencing the genomes of 1000 actinobacteria strains.</title>
        <authorList>
            <person name="Klenk H.-P."/>
        </authorList>
    </citation>
    <scope>NUCLEOTIDE SEQUENCE [LARGE SCALE GENOMIC DNA]</scope>
    <source>
        <strain evidence="1 2">DSM 44065</strain>
    </source>
</reference>
<dbReference type="EMBL" id="JACCFJ010000001">
    <property type="protein sequence ID" value="NYI84251.1"/>
    <property type="molecule type" value="Genomic_DNA"/>
</dbReference>
<dbReference type="Gene3D" id="3.40.50.1820">
    <property type="entry name" value="alpha/beta hydrolase"/>
    <property type="match status" value="1"/>
</dbReference>
<name>A0A853ARS4_9PSEU</name>